<dbReference type="EMBL" id="JARKIE010000010">
    <property type="protein sequence ID" value="KAJ7704521.1"/>
    <property type="molecule type" value="Genomic_DNA"/>
</dbReference>
<feature type="region of interest" description="Disordered" evidence="1">
    <location>
        <begin position="58"/>
        <end position="79"/>
    </location>
</feature>
<evidence type="ECO:0000256" key="1">
    <source>
        <dbReference type="SAM" id="MobiDB-lite"/>
    </source>
</evidence>
<evidence type="ECO:0000313" key="3">
    <source>
        <dbReference type="EMBL" id="KAJ7704521.1"/>
    </source>
</evidence>
<evidence type="ECO:0000256" key="2">
    <source>
        <dbReference type="SAM" id="SignalP"/>
    </source>
</evidence>
<dbReference type="AlphaFoldDB" id="A0AAD7GSU0"/>
<comment type="caution">
    <text evidence="3">The sequence shown here is derived from an EMBL/GenBank/DDBJ whole genome shotgun (WGS) entry which is preliminary data.</text>
</comment>
<keyword evidence="2" id="KW-0732">Signal</keyword>
<gene>
    <name evidence="3" type="ORF">B0H17DRAFT_1193738</name>
</gene>
<protein>
    <submittedName>
        <fullName evidence="3">Uncharacterized protein</fullName>
    </submittedName>
</protein>
<keyword evidence="4" id="KW-1185">Reference proteome</keyword>
<feature type="chain" id="PRO_5042065085" evidence="2">
    <location>
        <begin position="17"/>
        <end position="170"/>
    </location>
</feature>
<feature type="region of interest" description="Disordered" evidence="1">
    <location>
        <begin position="136"/>
        <end position="170"/>
    </location>
</feature>
<accession>A0AAD7GSU0</accession>
<dbReference type="Proteomes" id="UP001221757">
    <property type="component" value="Unassembled WGS sequence"/>
</dbReference>
<evidence type="ECO:0000313" key="4">
    <source>
        <dbReference type="Proteomes" id="UP001221757"/>
    </source>
</evidence>
<reference evidence="3" key="1">
    <citation type="submission" date="2023-03" db="EMBL/GenBank/DDBJ databases">
        <title>Massive genome expansion in bonnet fungi (Mycena s.s.) driven by repeated elements and novel gene families across ecological guilds.</title>
        <authorList>
            <consortium name="Lawrence Berkeley National Laboratory"/>
            <person name="Harder C.B."/>
            <person name="Miyauchi S."/>
            <person name="Viragh M."/>
            <person name="Kuo A."/>
            <person name="Thoen E."/>
            <person name="Andreopoulos B."/>
            <person name="Lu D."/>
            <person name="Skrede I."/>
            <person name="Drula E."/>
            <person name="Henrissat B."/>
            <person name="Morin E."/>
            <person name="Kohler A."/>
            <person name="Barry K."/>
            <person name="LaButti K."/>
            <person name="Morin E."/>
            <person name="Salamov A."/>
            <person name="Lipzen A."/>
            <person name="Mereny Z."/>
            <person name="Hegedus B."/>
            <person name="Baldrian P."/>
            <person name="Stursova M."/>
            <person name="Weitz H."/>
            <person name="Taylor A."/>
            <person name="Grigoriev I.V."/>
            <person name="Nagy L.G."/>
            <person name="Martin F."/>
            <person name="Kauserud H."/>
        </authorList>
    </citation>
    <scope>NUCLEOTIDE SEQUENCE</scope>
    <source>
        <strain evidence="3">CBHHK067</strain>
    </source>
</reference>
<name>A0AAD7GSU0_MYCRO</name>
<proteinExistence type="predicted"/>
<sequence>MTSSWILPFILKTVFAQFALHCSSSFMAHLKRNVASLIWQVSISSPFSVHKNAPASGRDECTGLSAGPRIPPRGPSGLFTRRPRVQVDTAYPNADAGSTTAIDSSTTELSRFLDFEETLRAIPAVSRRLTRLFPLFDSPPQTPESTLPRLFFKPDSPPAPVATPPLQKRR</sequence>
<feature type="signal peptide" evidence="2">
    <location>
        <begin position="1"/>
        <end position="16"/>
    </location>
</feature>
<organism evidence="3 4">
    <name type="scientific">Mycena rosella</name>
    <name type="common">Pink bonnet</name>
    <name type="synonym">Agaricus rosellus</name>
    <dbReference type="NCBI Taxonomy" id="1033263"/>
    <lineage>
        <taxon>Eukaryota</taxon>
        <taxon>Fungi</taxon>
        <taxon>Dikarya</taxon>
        <taxon>Basidiomycota</taxon>
        <taxon>Agaricomycotina</taxon>
        <taxon>Agaricomycetes</taxon>
        <taxon>Agaricomycetidae</taxon>
        <taxon>Agaricales</taxon>
        <taxon>Marasmiineae</taxon>
        <taxon>Mycenaceae</taxon>
        <taxon>Mycena</taxon>
    </lineage>
</organism>